<dbReference type="Gene3D" id="3.40.50.300">
    <property type="entry name" value="P-loop containing nucleotide triphosphate hydrolases"/>
    <property type="match status" value="1"/>
</dbReference>
<organism evidence="8 9">
    <name type="scientific">Hydra vulgaris</name>
    <name type="common">Hydra</name>
    <name type="synonym">Hydra attenuata</name>
    <dbReference type="NCBI Taxonomy" id="6087"/>
    <lineage>
        <taxon>Eukaryota</taxon>
        <taxon>Metazoa</taxon>
        <taxon>Cnidaria</taxon>
        <taxon>Hydrozoa</taxon>
        <taxon>Hydroidolina</taxon>
        <taxon>Anthoathecata</taxon>
        <taxon>Aplanulata</taxon>
        <taxon>Hydridae</taxon>
        <taxon>Hydra</taxon>
    </lineage>
</organism>
<keyword evidence="3" id="KW-0175">Coiled coil</keyword>
<evidence type="ECO:0000256" key="4">
    <source>
        <dbReference type="SAM" id="MobiDB-lite"/>
    </source>
</evidence>
<evidence type="ECO:0000313" key="9">
    <source>
        <dbReference type="RefSeq" id="XP_065652165.1"/>
    </source>
</evidence>
<dbReference type="SUPFAM" id="SSF50044">
    <property type="entry name" value="SH3-domain"/>
    <property type="match status" value="1"/>
</dbReference>
<dbReference type="GeneID" id="101241087"/>
<dbReference type="Gene3D" id="2.30.30.40">
    <property type="entry name" value="SH3 Domains"/>
    <property type="match status" value="1"/>
</dbReference>
<dbReference type="InterPro" id="IPR001478">
    <property type="entry name" value="PDZ"/>
</dbReference>
<dbReference type="Pfam" id="PF00595">
    <property type="entry name" value="PDZ"/>
    <property type="match status" value="4"/>
</dbReference>
<accession>A0ABM4BSP1</accession>
<gene>
    <name evidence="9" type="primary">LOC101241087</name>
</gene>
<dbReference type="PROSITE" id="PS50052">
    <property type="entry name" value="GUANYLATE_KINASE_2"/>
    <property type="match status" value="1"/>
</dbReference>
<dbReference type="SUPFAM" id="SSF50156">
    <property type="entry name" value="PDZ domain-like"/>
    <property type="match status" value="4"/>
</dbReference>
<dbReference type="SMART" id="SM00228">
    <property type="entry name" value="PDZ"/>
    <property type="match status" value="4"/>
</dbReference>
<dbReference type="SUPFAM" id="SSF52540">
    <property type="entry name" value="P-loop containing nucleoside triphosphate hydrolases"/>
    <property type="match status" value="1"/>
</dbReference>
<feature type="domain" description="PDZ" evidence="7">
    <location>
        <begin position="1170"/>
        <end position="1252"/>
    </location>
</feature>
<dbReference type="PROSITE" id="PS50002">
    <property type="entry name" value="SH3"/>
    <property type="match status" value="1"/>
</dbReference>
<feature type="domain" description="PDZ" evidence="7">
    <location>
        <begin position="504"/>
        <end position="591"/>
    </location>
</feature>
<feature type="compositionally biased region" description="Basic and acidic residues" evidence="4">
    <location>
        <begin position="1365"/>
        <end position="1376"/>
    </location>
</feature>
<dbReference type="Gene3D" id="2.30.42.10">
    <property type="match status" value="4"/>
</dbReference>
<dbReference type="RefSeq" id="XP_065652165.1">
    <property type="nucleotide sequence ID" value="XM_065796093.1"/>
</dbReference>
<dbReference type="CDD" id="cd06767">
    <property type="entry name" value="PDZ3_DLG5-like"/>
    <property type="match status" value="1"/>
</dbReference>
<dbReference type="InterPro" id="IPR001452">
    <property type="entry name" value="SH3_domain"/>
</dbReference>
<evidence type="ECO:0000259" key="6">
    <source>
        <dbReference type="PROSITE" id="PS50052"/>
    </source>
</evidence>
<feature type="domain" description="PDZ" evidence="7">
    <location>
        <begin position="1008"/>
        <end position="1087"/>
    </location>
</feature>
<dbReference type="InterPro" id="IPR053004">
    <property type="entry name" value="MAGUK_Signaling_Regulators"/>
</dbReference>
<keyword evidence="8" id="KW-1185">Reference proteome</keyword>
<evidence type="ECO:0000259" key="7">
    <source>
        <dbReference type="PROSITE" id="PS50106"/>
    </source>
</evidence>
<feature type="coiled-coil region" evidence="3">
    <location>
        <begin position="15"/>
        <end position="112"/>
    </location>
</feature>
<evidence type="ECO:0000256" key="3">
    <source>
        <dbReference type="SAM" id="Coils"/>
    </source>
</evidence>
<protein>
    <submittedName>
        <fullName evidence="9">Disks large homolog 5 isoform X2</fullName>
    </submittedName>
</protein>
<keyword evidence="1 2" id="KW-0728">SH3 domain</keyword>
<feature type="coiled-coil region" evidence="3">
    <location>
        <begin position="421"/>
        <end position="455"/>
    </location>
</feature>
<reference evidence="9" key="1">
    <citation type="submission" date="2025-08" db="UniProtKB">
        <authorList>
            <consortium name="RefSeq"/>
        </authorList>
    </citation>
    <scope>IDENTIFICATION</scope>
</reference>
<feature type="coiled-coil region" evidence="3">
    <location>
        <begin position="317"/>
        <end position="354"/>
    </location>
</feature>
<dbReference type="Pfam" id="PF00625">
    <property type="entry name" value="Guanylate_kin"/>
    <property type="match status" value="1"/>
</dbReference>
<dbReference type="Proteomes" id="UP001652625">
    <property type="component" value="Chromosome 04"/>
</dbReference>
<feature type="region of interest" description="Disordered" evidence="4">
    <location>
        <begin position="1350"/>
        <end position="1379"/>
    </location>
</feature>
<dbReference type="InterPro" id="IPR036034">
    <property type="entry name" value="PDZ_sf"/>
</dbReference>
<feature type="domain" description="Guanylate kinase-like" evidence="6">
    <location>
        <begin position="1380"/>
        <end position="1575"/>
    </location>
</feature>
<evidence type="ECO:0000256" key="1">
    <source>
        <dbReference type="ARBA" id="ARBA00022443"/>
    </source>
</evidence>
<evidence type="ECO:0000313" key="8">
    <source>
        <dbReference type="Proteomes" id="UP001652625"/>
    </source>
</evidence>
<dbReference type="InterPro" id="IPR027417">
    <property type="entry name" value="P-loop_NTPase"/>
</dbReference>
<proteinExistence type="predicted"/>
<dbReference type="InterPro" id="IPR008145">
    <property type="entry name" value="GK/Ca_channel_bsu"/>
</dbReference>
<sequence length="1589" mass="180302">MSVSTYTSSKGDGDLHHQQNDYARLRNQCLNAMNELEILRARHAEIMNQCEKAAQEAEYFRKQHKVMISSLEMSSKEFQSLSLKYEQINAERNKLKQDYEEIVLLREQEKQENSKYKKDSLNAKTFDDLSKENDSLKFSFDDTQELFLFQKCKHLEEDNSKLKQQYDVLKADYDLIVIERNALKQQCAAAICGYEKALRDRDDAMHDVLLHKQQWVAAARELEQAVRLKLQMSKDIIKLREERNSALHEYKLVMSERDTVHQEIEKLQHDLGITKEEAKKLIDDKEKVFLEKEGLQHEIIAVLADRDQAFKEVHDLRVRLQIALKEKEQSVKQLEEQQQDYEMLKQERNAAQKERGEAIIHRDRILKECFEVKNILTLIEQGKGDTENLKKPFDELSNELTKAWNIAEVSMSRRDWAFSVRDKVVRELEDYKEKYKQCMHKNELLQDELKEFKSEYELKKKWFASIIQQLQLRSPVGFDLSSVHLQSSQDSAIDTDSLSYHIETIVLEKNMEDETFGFNIGGGSDAPLTPHDSSVFVVAVHQGTVAAKKLKANDCILSVNNKDMTNVEYQTAYDAINGSNKLTITILRHTRLGIRTPLHRVELKSKDENIGLSIDSGLHINRIEPGSAAAKEETLSIGDKILFVNGYSMENVPYDEAMSLLKASSLSLTVLKPSISISSSQRIFSDDDKSSSTRPLVSRHALNQTTSLDEEIDKILSNMCNEGSCGKRDGKQKVITSLDNLSSYRKSSYFMNPLTKHLGIDPANCQVCTSYTNEKAYLSCKPKSVQGSKVNNVLCSSRHSYDYSCLSPPSPLILPSSPLIPSLNINRADPLAFSPRSSQHSESNLSTKYFRPTSMILSGNKFLDTKHKTRQPIRETYLSSYQANNRSRRAVSEVYDSQSNLLKKHFSNNQNKSEQFGTFPGNMRLDLLQNSCFKNKNTHSFGYKSGNSSDLSDKAVSSNFGNIASVHEETDECLQAFSQINKMESKNSSIQQTNKSCSVESGDEEPRLIVIEKGQYPLGITIAQGKDNGIFVTGLNKESIASKVGLKYGDQLLEYNGINLRMASYEQAEWILKQSAIENTVTVRVQYNPHRIQDLLSHIESNSPIMSPILHRGYSSSSAASNFPSKSQQQDSSYYSHKAASACLPSDQSKIQDDELKYAPIVEDNEEARLIHIVRQPNTAHLGIEIIGGNTVGIFVSDIKKESLAFLQSGLRCGDQILEYNGKSMLTITLEEATLELFKPSDVADFYVKSNSGGFLRAQVEQGDHFYIQALFDHSSTTKGDLSFKKGDILLVKSTLYKGQFGVWYAKIEQGENNKEVEGTIPSTENAEQELLLHRTSSYNDDKLKGRKSLFRRSKKSTHGHSANHSRESSDSRPESEYTPVSLTLSNSFSSGTYKFVKKHDSSFPRPVVVVGALTEAICDKLVMESAALFSRCLPEICTSSKHTIDRCVADGKYIDYKMTRKIDRYECITPQSIKDVVFVKSKHCLLDINPSSIEKLAPLKLYPIIIFIKYKSAKQIKELKDGHYIKDKIPTKTAREMFDNFSIVEKDYNKLFTAIINCTSGLSNLCNDIRHCIEQNQQKVLWNDINPA</sequence>
<dbReference type="PANTHER" id="PTHR46360:SF1">
    <property type="entry name" value="DISKS LARGE HOMOLOG 5"/>
    <property type="match status" value="1"/>
</dbReference>
<dbReference type="PROSITE" id="PS50106">
    <property type="entry name" value="PDZ"/>
    <property type="match status" value="4"/>
</dbReference>
<feature type="compositionally biased region" description="Basic residues" evidence="4">
    <location>
        <begin position="1350"/>
        <end position="1364"/>
    </location>
</feature>
<dbReference type="SMART" id="SM00072">
    <property type="entry name" value="GuKc"/>
    <property type="match status" value="1"/>
</dbReference>
<name>A0ABM4BSP1_HYDVU</name>
<evidence type="ECO:0000256" key="2">
    <source>
        <dbReference type="PROSITE-ProRule" id="PRU00192"/>
    </source>
</evidence>
<dbReference type="PANTHER" id="PTHR46360">
    <property type="entry name" value="DISKS LARGE HOMOLOG 5"/>
    <property type="match status" value="1"/>
</dbReference>
<evidence type="ECO:0000259" key="5">
    <source>
        <dbReference type="PROSITE" id="PS50002"/>
    </source>
</evidence>
<feature type="domain" description="SH3" evidence="5">
    <location>
        <begin position="1263"/>
        <end position="1331"/>
    </location>
</feature>
<dbReference type="InterPro" id="IPR008144">
    <property type="entry name" value="Guanylate_kin-like_dom"/>
</dbReference>
<feature type="domain" description="PDZ" evidence="7">
    <location>
        <begin position="600"/>
        <end position="670"/>
    </location>
</feature>
<dbReference type="InterPro" id="IPR036028">
    <property type="entry name" value="SH3-like_dom_sf"/>
</dbReference>